<proteinExistence type="predicted"/>
<keyword evidence="2 4" id="KW-0418">Kinase</keyword>
<dbReference type="eggNOG" id="COG1461">
    <property type="taxonomic scope" value="Bacteria"/>
</dbReference>
<dbReference type="PROSITE" id="PS51480">
    <property type="entry name" value="DHAL"/>
    <property type="match status" value="1"/>
</dbReference>
<dbReference type="RefSeq" id="WP_008030164.1">
    <property type="nucleotide sequence ID" value="NZ_ACYY01000010.1"/>
</dbReference>
<reference evidence="4 5" key="1">
    <citation type="submission" date="2009-08" db="EMBL/GenBank/DDBJ databases">
        <title>The draft genome of Rhodobacter sp. SW2.</title>
        <authorList>
            <consortium name="US DOE Joint Genome Institute (JGI-PGF)"/>
            <person name="Lucas S."/>
            <person name="Copeland A."/>
            <person name="Lapidus A."/>
            <person name="Glavina del Rio T."/>
            <person name="Tice H."/>
            <person name="Bruce D."/>
            <person name="Goodwin L."/>
            <person name="Pitluck S."/>
            <person name="Larimer F."/>
            <person name="Land M.L."/>
            <person name="Hauser L."/>
            <person name="Emerson D."/>
        </authorList>
    </citation>
    <scope>NUCLEOTIDE SEQUENCE [LARGE SCALE GENOMIC DNA]</scope>
    <source>
        <strain evidence="4 5">SW2</strain>
    </source>
</reference>
<dbReference type="Pfam" id="PF02734">
    <property type="entry name" value="Dak2"/>
    <property type="match status" value="1"/>
</dbReference>
<dbReference type="GO" id="GO:0004371">
    <property type="term" value="F:glycerone kinase activity"/>
    <property type="evidence" value="ECO:0007669"/>
    <property type="project" value="InterPro"/>
</dbReference>
<dbReference type="SMART" id="SM01120">
    <property type="entry name" value="Dak2"/>
    <property type="match status" value="1"/>
</dbReference>
<evidence type="ECO:0000313" key="5">
    <source>
        <dbReference type="Proteomes" id="UP000010121"/>
    </source>
</evidence>
<accession>C8S157</accession>
<dbReference type="Gene3D" id="1.25.40.340">
    <property type="match status" value="1"/>
</dbReference>
<dbReference type="PANTHER" id="PTHR28629:SF4">
    <property type="entry name" value="TRIOKINASE_FMN CYCLASE"/>
    <property type="match status" value="1"/>
</dbReference>
<dbReference type="PANTHER" id="PTHR28629">
    <property type="entry name" value="TRIOKINASE/FMN CYCLASE"/>
    <property type="match status" value="1"/>
</dbReference>
<comment type="caution">
    <text evidence="4">The sequence shown here is derived from an EMBL/GenBank/DDBJ whole genome shotgun (WGS) entry which is preliminary data.</text>
</comment>
<dbReference type="NCBIfam" id="TIGR02365">
    <property type="entry name" value="dha_L_ycgS"/>
    <property type="match status" value="1"/>
</dbReference>
<gene>
    <name evidence="4" type="ORF">Rsw2DRAFT_1785</name>
</gene>
<name>C8S157_9RHOB</name>
<keyword evidence="1" id="KW-0808">Transferase</keyword>
<evidence type="ECO:0000313" key="4">
    <source>
        <dbReference type="EMBL" id="EEW25255.1"/>
    </source>
</evidence>
<dbReference type="InterPro" id="IPR050861">
    <property type="entry name" value="Dihydroxyacetone_Kinase"/>
</dbReference>
<feature type="domain" description="DhaL" evidence="3">
    <location>
        <begin position="6"/>
        <end position="208"/>
    </location>
</feature>
<dbReference type="InterPro" id="IPR012737">
    <property type="entry name" value="DhaK_L_YcgS"/>
</dbReference>
<dbReference type="SUPFAM" id="SSF101473">
    <property type="entry name" value="DhaL-like"/>
    <property type="match status" value="1"/>
</dbReference>
<keyword evidence="5" id="KW-1185">Reference proteome</keyword>
<dbReference type="EMBL" id="ACYY01000010">
    <property type="protein sequence ID" value="EEW25255.1"/>
    <property type="molecule type" value="Genomic_DNA"/>
</dbReference>
<dbReference type="InterPro" id="IPR036117">
    <property type="entry name" value="DhaL_dom_sf"/>
</dbReference>
<dbReference type="GO" id="GO:0005829">
    <property type="term" value="C:cytosol"/>
    <property type="evidence" value="ECO:0007669"/>
    <property type="project" value="TreeGrafter"/>
</dbReference>
<evidence type="ECO:0000259" key="3">
    <source>
        <dbReference type="PROSITE" id="PS51480"/>
    </source>
</evidence>
<dbReference type="AlphaFoldDB" id="C8S157"/>
<evidence type="ECO:0000256" key="1">
    <source>
        <dbReference type="ARBA" id="ARBA00022679"/>
    </source>
</evidence>
<dbReference type="OrthoDB" id="9800291at2"/>
<dbReference type="GO" id="GO:0019563">
    <property type="term" value="P:glycerol catabolic process"/>
    <property type="evidence" value="ECO:0007669"/>
    <property type="project" value="TreeGrafter"/>
</dbReference>
<dbReference type="FunFam" id="1.25.40.340:FF:000002">
    <property type="entry name" value="Dihydroxyacetone kinase, L subunit"/>
    <property type="match status" value="1"/>
</dbReference>
<dbReference type="STRING" id="371731.Rsw2DRAFT_1785"/>
<evidence type="ECO:0000256" key="2">
    <source>
        <dbReference type="ARBA" id="ARBA00022777"/>
    </source>
</evidence>
<organism evidence="4 5">
    <name type="scientific">Rhodobacter ferrooxidans</name>
    <dbReference type="NCBI Taxonomy" id="371731"/>
    <lineage>
        <taxon>Bacteria</taxon>
        <taxon>Pseudomonadati</taxon>
        <taxon>Pseudomonadota</taxon>
        <taxon>Alphaproteobacteria</taxon>
        <taxon>Rhodobacterales</taxon>
        <taxon>Rhodobacter group</taxon>
        <taxon>Rhodobacter</taxon>
    </lineage>
</organism>
<sequence>MTYETPAFIAMFTAIARSMEENRDHLCALDGVIGDADHGIAMQQGFAAVDKALAALDAGQASPTDVFNTAAKSFLNAVGASSGPLYATAMMRAGASLKGKATASAQDVALLIPAMTKGISDRGKAQPGDKTMLDAWQTAADRVLALVEQGSPLAQVLTEAVAAAEAGAQSTIPMEAKLGRSARLGQRSVGHIDAGAASAALVIKAISESFG</sequence>
<dbReference type="InterPro" id="IPR004007">
    <property type="entry name" value="DhaL_dom"/>
</dbReference>
<protein>
    <submittedName>
        <fullName evidence="4">Dihydroxyacetone kinase, L subunit</fullName>
    </submittedName>
</protein>
<dbReference type="Proteomes" id="UP000010121">
    <property type="component" value="Unassembled WGS sequence"/>
</dbReference>